<dbReference type="OrthoDB" id="2456551at2"/>
<proteinExistence type="predicted"/>
<gene>
    <name evidence="2" type="ORF">PB01_08055</name>
</gene>
<name>A0A5J6SLP1_9BACI</name>
<evidence type="ECO:0000313" key="2">
    <source>
        <dbReference type="EMBL" id="QFF98788.1"/>
    </source>
</evidence>
<evidence type="ECO:0000256" key="1">
    <source>
        <dbReference type="SAM" id="MobiDB-lite"/>
    </source>
</evidence>
<dbReference type="EMBL" id="CP031223">
    <property type="protein sequence ID" value="QFF98788.1"/>
    <property type="molecule type" value="Genomic_DNA"/>
</dbReference>
<feature type="region of interest" description="Disordered" evidence="1">
    <location>
        <begin position="1"/>
        <end position="36"/>
    </location>
</feature>
<dbReference type="KEGG" id="psyo:PB01_08055"/>
<protein>
    <submittedName>
        <fullName evidence="2">DUF3954 domain-containing protein</fullName>
    </submittedName>
</protein>
<keyword evidence="3" id="KW-1185">Reference proteome</keyword>
<sequence>MKVGEKMIERTSNENSILIRSDGSETKLEAPSSGHGEHRIIWKDGKILDVVKEERIRIQEKKI</sequence>
<organism evidence="2 3">
    <name type="scientific">Psychrobacillus glaciei</name>
    <dbReference type="NCBI Taxonomy" id="2283160"/>
    <lineage>
        <taxon>Bacteria</taxon>
        <taxon>Bacillati</taxon>
        <taxon>Bacillota</taxon>
        <taxon>Bacilli</taxon>
        <taxon>Bacillales</taxon>
        <taxon>Bacillaceae</taxon>
        <taxon>Psychrobacillus</taxon>
    </lineage>
</organism>
<dbReference type="AlphaFoldDB" id="A0A5J6SLP1"/>
<evidence type="ECO:0000313" key="3">
    <source>
        <dbReference type="Proteomes" id="UP000325517"/>
    </source>
</evidence>
<accession>A0A5J6SLP1</accession>
<dbReference type="Proteomes" id="UP000325517">
    <property type="component" value="Chromosome"/>
</dbReference>
<feature type="compositionally biased region" description="Basic and acidic residues" evidence="1">
    <location>
        <begin position="1"/>
        <end position="12"/>
    </location>
</feature>
<reference evidence="2 3" key="1">
    <citation type="submission" date="2018-07" db="EMBL/GenBank/DDBJ databases">
        <title>Complete genome sequence of Psychrobacillus sp. PB01, isolated from iceberg, and comparative genome analysis of Psychrobacillus strains.</title>
        <authorList>
            <person name="Lee P.C."/>
        </authorList>
    </citation>
    <scope>NUCLEOTIDE SEQUENCE [LARGE SCALE GENOMIC DNA]</scope>
    <source>
        <strain evidence="2 3">PB01</strain>
    </source>
</reference>